<dbReference type="CDD" id="cd16098">
    <property type="entry name" value="FliS"/>
    <property type="match status" value="1"/>
</dbReference>
<comment type="similarity">
    <text evidence="2">Belongs to the FliS family.</text>
</comment>
<dbReference type="Gene3D" id="1.20.120.340">
    <property type="entry name" value="Flagellar protein FliS"/>
    <property type="match status" value="1"/>
</dbReference>
<protein>
    <recommendedName>
        <fullName evidence="7">Flagellar export chaperone FliS</fullName>
    </recommendedName>
</protein>
<proteinExistence type="inferred from homology"/>
<dbReference type="GO" id="GO:0071973">
    <property type="term" value="P:bacterial-type flagellum-dependent cell motility"/>
    <property type="evidence" value="ECO:0007669"/>
    <property type="project" value="TreeGrafter"/>
</dbReference>
<keyword evidence="3" id="KW-0963">Cytoplasm</keyword>
<accession>X0X314</accession>
<comment type="caution">
    <text evidence="6">The sequence shown here is derived from an EMBL/GenBank/DDBJ whole genome shotgun (WGS) entry which is preliminary data.</text>
</comment>
<evidence type="ECO:0000256" key="4">
    <source>
        <dbReference type="ARBA" id="ARBA00022795"/>
    </source>
</evidence>
<dbReference type="GO" id="GO:0044780">
    <property type="term" value="P:bacterial-type flagellum assembly"/>
    <property type="evidence" value="ECO:0007669"/>
    <property type="project" value="InterPro"/>
</dbReference>
<gene>
    <name evidence="6" type="ORF">S01H1_69960</name>
</gene>
<evidence type="ECO:0000256" key="3">
    <source>
        <dbReference type="ARBA" id="ARBA00022490"/>
    </source>
</evidence>
<dbReference type="SUPFAM" id="SSF101116">
    <property type="entry name" value="Flagellar export chaperone FliS"/>
    <property type="match status" value="1"/>
</dbReference>
<dbReference type="Pfam" id="PF02561">
    <property type="entry name" value="FliS"/>
    <property type="match status" value="1"/>
</dbReference>
<dbReference type="InterPro" id="IPR003713">
    <property type="entry name" value="FliS"/>
</dbReference>
<organism evidence="6">
    <name type="scientific">marine sediment metagenome</name>
    <dbReference type="NCBI Taxonomy" id="412755"/>
    <lineage>
        <taxon>unclassified sequences</taxon>
        <taxon>metagenomes</taxon>
        <taxon>ecological metagenomes</taxon>
    </lineage>
</organism>
<feature type="non-terminal residue" evidence="6">
    <location>
        <position position="93"/>
    </location>
</feature>
<comment type="subcellular location">
    <subcellularLocation>
        <location evidence="1">Cytoplasm</location>
        <location evidence="1">Cytosol</location>
    </subcellularLocation>
</comment>
<dbReference type="InterPro" id="IPR036584">
    <property type="entry name" value="FliS_sf"/>
</dbReference>
<evidence type="ECO:0000313" key="6">
    <source>
        <dbReference type="EMBL" id="GAG29817.1"/>
    </source>
</evidence>
<dbReference type="PIRSF" id="PIRSF039090">
    <property type="entry name" value="Flis"/>
    <property type="match status" value="1"/>
</dbReference>
<dbReference type="GO" id="GO:0005829">
    <property type="term" value="C:cytosol"/>
    <property type="evidence" value="ECO:0007669"/>
    <property type="project" value="UniProtKB-SubCell"/>
</dbReference>
<dbReference type="AlphaFoldDB" id="X0X314"/>
<evidence type="ECO:0008006" key="7">
    <source>
        <dbReference type="Google" id="ProtNLM"/>
    </source>
</evidence>
<dbReference type="EMBL" id="BARS01046475">
    <property type="protein sequence ID" value="GAG29817.1"/>
    <property type="molecule type" value="Genomic_DNA"/>
</dbReference>
<dbReference type="PANTHER" id="PTHR34773">
    <property type="entry name" value="FLAGELLAR SECRETION CHAPERONE FLIS"/>
    <property type="match status" value="1"/>
</dbReference>
<keyword evidence="5" id="KW-0143">Chaperone</keyword>
<keyword evidence="4" id="KW-1005">Bacterial flagellum biogenesis</keyword>
<reference evidence="6" key="1">
    <citation type="journal article" date="2014" name="Front. Microbiol.">
        <title>High frequency of phylogenetically diverse reductive dehalogenase-homologous genes in deep subseafloor sedimentary metagenomes.</title>
        <authorList>
            <person name="Kawai M."/>
            <person name="Futagami T."/>
            <person name="Toyoda A."/>
            <person name="Takaki Y."/>
            <person name="Nishi S."/>
            <person name="Hori S."/>
            <person name="Arai W."/>
            <person name="Tsubouchi T."/>
            <person name="Morono Y."/>
            <person name="Uchiyama I."/>
            <person name="Ito T."/>
            <person name="Fujiyama A."/>
            <person name="Inagaki F."/>
            <person name="Takami H."/>
        </authorList>
    </citation>
    <scope>NUCLEOTIDE SEQUENCE</scope>
    <source>
        <strain evidence="6">Expedition CK06-06</strain>
    </source>
</reference>
<evidence type="ECO:0000256" key="1">
    <source>
        <dbReference type="ARBA" id="ARBA00004514"/>
    </source>
</evidence>
<dbReference type="PANTHER" id="PTHR34773:SF1">
    <property type="entry name" value="FLAGELLAR SECRETION CHAPERONE FLIS"/>
    <property type="match status" value="1"/>
</dbReference>
<dbReference type="NCBIfam" id="TIGR00208">
    <property type="entry name" value="fliS"/>
    <property type="match status" value="1"/>
</dbReference>
<name>X0X314_9ZZZZ</name>
<evidence type="ECO:0000256" key="2">
    <source>
        <dbReference type="ARBA" id="ARBA00008787"/>
    </source>
</evidence>
<evidence type="ECO:0000256" key="5">
    <source>
        <dbReference type="ARBA" id="ARBA00023186"/>
    </source>
</evidence>
<sequence length="93" mass="10781">MQNYGQHKYRETEVSTADRGRLVVLLYDGAINFLKNAKQSIQEGNTEGKCNNINRAQDIIQKLEFSLNMKEGGEIAENLRSLYRFMHTYLVRP</sequence>